<evidence type="ECO:0000256" key="6">
    <source>
        <dbReference type="ARBA" id="ARBA00034078"/>
    </source>
</evidence>
<comment type="cofactor">
    <cofactor evidence="6">
        <name>[2Fe-2S] cluster</name>
        <dbReference type="ChEBI" id="CHEBI:190135"/>
    </cofactor>
</comment>
<dbReference type="InterPro" id="IPR001041">
    <property type="entry name" value="2Fe-2S_ferredoxin-type"/>
</dbReference>
<dbReference type="InterPro" id="IPR036010">
    <property type="entry name" value="2Fe-2S_ferredoxin-like_sf"/>
</dbReference>
<organism evidence="8 9">
    <name type="scientific">Nephila pilipes</name>
    <name type="common">Giant wood spider</name>
    <name type="synonym">Nephila maculata</name>
    <dbReference type="NCBI Taxonomy" id="299642"/>
    <lineage>
        <taxon>Eukaryota</taxon>
        <taxon>Metazoa</taxon>
        <taxon>Ecdysozoa</taxon>
        <taxon>Arthropoda</taxon>
        <taxon>Chelicerata</taxon>
        <taxon>Arachnida</taxon>
        <taxon>Araneae</taxon>
        <taxon>Araneomorphae</taxon>
        <taxon>Entelegynae</taxon>
        <taxon>Araneoidea</taxon>
        <taxon>Nephilidae</taxon>
        <taxon>Nephila</taxon>
    </lineage>
</organism>
<dbReference type="EMBL" id="BMAW01067850">
    <property type="protein sequence ID" value="GFT61641.1"/>
    <property type="molecule type" value="Genomic_DNA"/>
</dbReference>
<dbReference type="Proteomes" id="UP000887013">
    <property type="component" value="Unassembled WGS sequence"/>
</dbReference>
<dbReference type="GO" id="GO:0140647">
    <property type="term" value="P:P450-containing electron transport chain"/>
    <property type="evidence" value="ECO:0007669"/>
    <property type="project" value="InterPro"/>
</dbReference>
<keyword evidence="3" id="KW-0479">Metal-binding</keyword>
<feature type="domain" description="2Fe-2S ferredoxin-type" evidence="7">
    <location>
        <begin position="94"/>
        <end position="168"/>
    </location>
</feature>
<comment type="caution">
    <text evidence="8">The sequence shown here is derived from an EMBL/GenBank/DDBJ whole genome shotgun (WGS) entry which is preliminary data.</text>
</comment>
<evidence type="ECO:0000256" key="5">
    <source>
        <dbReference type="ARBA" id="ARBA00023014"/>
    </source>
</evidence>
<accession>A0A8X6TXV4</accession>
<dbReference type="AlphaFoldDB" id="A0A8X6TXV4"/>
<dbReference type="SUPFAM" id="SSF54292">
    <property type="entry name" value="2Fe-2S ferredoxin-like"/>
    <property type="match status" value="1"/>
</dbReference>
<dbReference type="PANTHER" id="PTHR23426:SF65">
    <property type="entry name" value="FERREDOXIN-2, MITOCHONDRIAL"/>
    <property type="match status" value="1"/>
</dbReference>
<evidence type="ECO:0000313" key="8">
    <source>
        <dbReference type="EMBL" id="GFT61641.1"/>
    </source>
</evidence>
<keyword evidence="5" id="KW-0411">Iron-sulfur</keyword>
<comment type="similarity">
    <text evidence="1">Belongs to the adrenodoxin/putidaredoxin family.</text>
</comment>
<reference evidence="8" key="1">
    <citation type="submission" date="2020-08" db="EMBL/GenBank/DDBJ databases">
        <title>Multicomponent nature underlies the extraordinary mechanical properties of spider dragline silk.</title>
        <authorList>
            <person name="Kono N."/>
            <person name="Nakamura H."/>
            <person name="Mori M."/>
            <person name="Yoshida Y."/>
            <person name="Ohtoshi R."/>
            <person name="Malay A.D."/>
            <person name="Moran D.A.P."/>
            <person name="Tomita M."/>
            <person name="Numata K."/>
            <person name="Arakawa K."/>
        </authorList>
    </citation>
    <scope>NUCLEOTIDE SEQUENCE</scope>
</reference>
<gene>
    <name evidence="8" type="ORF">NPIL_407541</name>
</gene>
<name>A0A8X6TXV4_NEPPI</name>
<sequence length="198" mass="22181">MQSFRKILLFLFGNRNSLVNQNQVIKCSGVFENASQPRKGKEGYSSSSALNLPTSVQDTTVTVENNGISKMEIPKIQEKVKIYFLNYGSTELIQAEGVVGESIIKVALRNDVGFEGCEGKMSCKLCHMYVDDRTLLLYPAPEEQENDALDSFEISNWKDNSRLSCQITLNKELEGTVFTVPEIGIEFIKKLGKKNGRK</sequence>
<dbReference type="InterPro" id="IPR001055">
    <property type="entry name" value="Adrenodoxin-like"/>
</dbReference>
<evidence type="ECO:0000313" key="9">
    <source>
        <dbReference type="Proteomes" id="UP000887013"/>
    </source>
</evidence>
<evidence type="ECO:0000259" key="7">
    <source>
        <dbReference type="Pfam" id="PF00111"/>
    </source>
</evidence>
<protein>
    <recommendedName>
        <fullName evidence="7">2Fe-2S ferredoxin-type domain-containing protein</fullName>
    </recommendedName>
</protein>
<evidence type="ECO:0000256" key="2">
    <source>
        <dbReference type="ARBA" id="ARBA00022714"/>
    </source>
</evidence>
<evidence type="ECO:0000256" key="3">
    <source>
        <dbReference type="ARBA" id="ARBA00022723"/>
    </source>
</evidence>
<proteinExistence type="inferred from homology"/>
<dbReference type="GO" id="GO:0009055">
    <property type="term" value="F:electron transfer activity"/>
    <property type="evidence" value="ECO:0007669"/>
    <property type="project" value="TreeGrafter"/>
</dbReference>
<dbReference type="PANTHER" id="PTHR23426">
    <property type="entry name" value="FERREDOXIN/ADRENODOXIN"/>
    <property type="match status" value="1"/>
</dbReference>
<dbReference type="OrthoDB" id="6417395at2759"/>
<keyword evidence="9" id="KW-1185">Reference proteome</keyword>
<dbReference type="GO" id="GO:0051537">
    <property type="term" value="F:2 iron, 2 sulfur cluster binding"/>
    <property type="evidence" value="ECO:0007669"/>
    <property type="project" value="UniProtKB-KW"/>
</dbReference>
<dbReference type="GO" id="GO:0005739">
    <property type="term" value="C:mitochondrion"/>
    <property type="evidence" value="ECO:0007669"/>
    <property type="project" value="TreeGrafter"/>
</dbReference>
<keyword evidence="4" id="KW-0408">Iron</keyword>
<evidence type="ECO:0000256" key="4">
    <source>
        <dbReference type="ARBA" id="ARBA00023004"/>
    </source>
</evidence>
<dbReference type="GO" id="GO:0046872">
    <property type="term" value="F:metal ion binding"/>
    <property type="evidence" value="ECO:0007669"/>
    <property type="project" value="UniProtKB-KW"/>
</dbReference>
<dbReference type="InterPro" id="IPR012675">
    <property type="entry name" value="Beta-grasp_dom_sf"/>
</dbReference>
<keyword evidence="2" id="KW-0001">2Fe-2S</keyword>
<dbReference type="Gene3D" id="3.10.20.30">
    <property type="match status" value="1"/>
</dbReference>
<evidence type="ECO:0000256" key="1">
    <source>
        <dbReference type="ARBA" id="ARBA00010914"/>
    </source>
</evidence>
<dbReference type="Pfam" id="PF00111">
    <property type="entry name" value="Fer2"/>
    <property type="match status" value="1"/>
</dbReference>